<proteinExistence type="inferred from homology"/>
<dbReference type="InterPro" id="IPR002942">
    <property type="entry name" value="S4_RNA-bd"/>
</dbReference>
<dbReference type="Pfam" id="PF01479">
    <property type="entry name" value="S4"/>
    <property type="match status" value="1"/>
</dbReference>
<dbReference type="GO" id="GO:0003723">
    <property type="term" value="F:RNA binding"/>
    <property type="evidence" value="ECO:0007669"/>
    <property type="project" value="UniProtKB-KW"/>
</dbReference>
<dbReference type="InterPro" id="IPR050343">
    <property type="entry name" value="RsuA_PseudoU_synthase"/>
</dbReference>
<evidence type="ECO:0000313" key="9">
    <source>
        <dbReference type="EMBL" id="OOV87532.1"/>
    </source>
</evidence>
<dbReference type="InterPro" id="IPR036986">
    <property type="entry name" value="S4_RNA-bd_sf"/>
</dbReference>
<dbReference type="FunFam" id="3.30.70.1560:FF:000001">
    <property type="entry name" value="Pseudouridine synthase"/>
    <property type="match status" value="1"/>
</dbReference>
<dbReference type="SMART" id="SM00363">
    <property type="entry name" value="S4"/>
    <property type="match status" value="1"/>
</dbReference>
<dbReference type="InterPro" id="IPR020103">
    <property type="entry name" value="PsdUridine_synth_cat_dom_sf"/>
</dbReference>
<dbReference type="Gene3D" id="3.30.70.580">
    <property type="entry name" value="Pseudouridine synthase I, catalytic domain, N-terminal subdomain"/>
    <property type="match status" value="1"/>
</dbReference>
<gene>
    <name evidence="9" type="ORF">BTA35_0205680</name>
</gene>
<dbReference type="SUPFAM" id="SSF55174">
    <property type="entry name" value="Alpha-L RNA-binding motif"/>
    <property type="match status" value="1"/>
</dbReference>
<evidence type="ECO:0000256" key="1">
    <source>
        <dbReference type="ARBA" id="ARBA00008348"/>
    </source>
</evidence>
<dbReference type="NCBIfam" id="TIGR00093">
    <property type="entry name" value="pseudouridine synthase"/>
    <property type="match status" value="1"/>
</dbReference>
<dbReference type="CDD" id="cd02553">
    <property type="entry name" value="PseudoU_synth_RsuA"/>
    <property type="match status" value="1"/>
</dbReference>
<dbReference type="GO" id="GO:0005829">
    <property type="term" value="C:cytosol"/>
    <property type="evidence" value="ECO:0007669"/>
    <property type="project" value="UniProtKB-ARBA"/>
</dbReference>
<comment type="similarity">
    <text evidence="1 7">Belongs to the pseudouridine synthase RsuA family.</text>
</comment>
<accession>A0A1T1HCI9</accession>
<dbReference type="EMBL" id="MTSD02000002">
    <property type="protein sequence ID" value="OOV87532.1"/>
    <property type="molecule type" value="Genomic_DNA"/>
</dbReference>
<evidence type="ECO:0000256" key="2">
    <source>
        <dbReference type="ARBA" id="ARBA00022884"/>
    </source>
</evidence>
<comment type="function">
    <text evidence="5">Responsible for synthesis of pseudouridine from uracil-516 in 16S ribosomal RNA.</text>
</comment>
<dbReference type="InterPro" id="IPR006145">
    <property type="entry name" value="PsdUridine_synth_RsuA/RluA"/>
</dbReference>
<evidence type="ECO:0000256" key="6">
    <source>
        <dbReference type="PROSITE-ProRule" id="PRU00182"/>
    </source>
</evidence>
<dbReference type="SUPFAM" id="SSF55120">
    <property type="entry name" value="Pseudouridine synthase"/>
    <property type="match status" value="1"/>
</dbReference>
<reference evidence="9" key="1">
    <citation type="submission" date="2017-02" db="EMBL/GenBank/DDBJ databases">
        <title>Draft Genome Sequence of the Salt Water Bacterium Oceanospirillum linum ATCC 11336.</title>
        <authorList>
            <person name="Trachtenberg A.M."/>
            <person name="Carney J.G."/>
            <person name="Linnane J.D."/>
            <person name="Rheaume B.A."/>
            <person name="Pitts N.L."/>
            <person name="Mykles D.L."/>
            <person name="Maclea K.S."/>
        </authorList>
    </citation>
    <scope>NUCLEOTIDE SEQUENCE [LARGE SCALE GENOMIC DNA]</scope>
    <source>
        <strain evidence="9">ATCC 11336</strain>
    </source>
</reference>
<evidence type="ECO:0000256" key="7">
    <source>
        <dbReference type="RuleBase" id="RU003887"/>
    </source>
</evidence>
<sequence length="242" mass="26669">MRLDKFVCKSTALTRAEAISQIQQGRVSVNGAVEVSERTQVHENNRITLVGAQLTPRPFRYMLLHKPANTVCSNVDEAYPSLFNGSGIPDTEALHVAGRLDADTTGLVLITDDGRWSFEIIRPDRLCEKVYRVGLSRPIHAGVAERFATGLLLQGEAKPTQPAKLEIVNPREVLLTITEGRYHQVKRMFAAVGNRVRSLHRAQIGAVRLDVSEGQWRYLTPDEVRSFGDQDTATGAAAVTPA</sequence>
<dbReference type="STRING" id="966.BTA35_0205680"/>
<feature type="domain" description="RNA-binding S4" evidence="8">
    <location>
        <begin position="1"/>
        <end position="63"/>
    </location>
</feature>
<evidence type="ECO:0000256" key="4">
    <source>
        <dbReference type="ARBA" id="ARBA00036749"/>
    </source>
</evidence>
<dbReference type="GO" id="GO:0160136">
    <property type="term" value="F:16S rRNA pseudouridine(516) synthase activity"/>
    <property type="evidence" value="ECO:0007669"/>
    <property type="project" value="UniProtKB-EC"/>
</dbReference>
<comment type="caution">
    <text evidence="9">The sequence shown here is derived from an EMBL/GenBank/DDBJ whole genome shotgun (WGS) entry which is preliminary data.</text>
</comment>
<comment type="catalytic activity">
    <reaction evidence="4">
        <text>uridine(516) in 16S rRNA = pseudouridine(516) in 16S rRNA</text>
        <dbReference type="Rhea" id="RHEA:38867"/>
        <dbReference type="Rhea" id="RHEA-COMP:10089"/>
        <dbReference type="Rhea" id="RHEA-COMP:10090"/>
        <dbReference type="ChEBI" id="CHEBI:65314"/>
        <dbReference type="ChEBI" id="CHEBI:65315"/>
        <dbReference type="EC" id="5.4.99.19"/>
    </reaction>
</comment>
<dbReference type="Gene3D" id="3.10.290.10">
    <property type="entry name" value="RNA-binding S4 domain"/>
    <property type="match status" value="1"/>
</dbReference>
<protein>
    <recommendedName>
        <fullName evidence="7">Pseudouridine synthase</fullName>
        <ecNumber evidence="7">5.4.99.-</ecNumber>
    </recommendedName>
</protein>
<evidence type="ECO:0000256" key="5">
    <source>
        <dbReference type="ARBA" id="ARBA00037590"/>
    </source>
</evidence>
<dbReference type="InterPro" id="IPR018496">
    <property type="entry name" value="PsdUridine_synth_RsuA/RluB_CS"/>
</dbReference>
<evidence type="ECO:0000259" key="8">
    <source>
        <dbReference type="SMART" id="SM00363"/>
    </source>
</evidence>
<dbReference type="RefSeq" id="WP_078318862.1">
    <property type="nucleotide sequence ID" value="NZ_FXTS01000002.1"/>
</dbReference>
<dbReference type="InterPro" id="IPR000748">
    <property type="entry name" value="PsdUridine_synth_RsuA/RluB/E/F"/>
</dbReference>
<dbReference type="PROSITE" id="PS50889">
    <property type="entry name" value="S4"/>
    <property type="match status" value="1"/>
</dbReference>
<organism evidence="9 10">
    <name type="scientific">Oceanospirillum linum</name>
    <dbReference type="NCBI Taxonomy" id="966"/>
    <lineage>
        <taxon>Bacteria</taxon>
        <taxon>Pseudomonadati</taxon>
        <taxon>Pseudomonadota</taxon>
        <taxon>Gammaproteobacteria</taxon>
        <taxon>Oceanospirillales</taxon>
        <taxon>Oceanospirillaceae</taxon>
        <taxon>Oceanospirillum</taxon>
    </lineage>
</organism>
<evidence type="ECO:0000256" key="3">
    <source>
        <dbReference type="ARBA" id="ARBA00023235"/>
    </source>
</evidence>
<dbReference type="Pfam" id="PF00849">
    <property type="entry name" value="PseudoU_synth_2"/>
    <property type="match status" value="1"/>
</dbReference>
<dbReference type="CDD" id="cd00165">
    <property type="entry name" value="S4"/>
    <property type="match status" value="1"/>
</dbReference>
<dbReference type="PANTHER" id="PTHR47683:SF4">
    <property type="entry name" value="PSEUDOURIDINE SYNTHASE"/>
    <property type="match status" value="1"/>
</dbReference>
<dbReference type="AlphaFoldDB" id="A0A1T1HCI9"/>
<evidence type="ECO:0000313" key="10">
    <source>
        <dbReference type="Proteomes" id="UP000190064"/>
    </source>
</evidence>
<dbReference type="Gene3D" id="3.30.70.1560">
    <property type="entry name" value="Alpha-L RNA-binding motif"/>
    <property type="match status" value="1"/>
</dbReference>
<dbReference type="InterPro" id="IPR042092">
    <property type="entry name" value="PsdUridine_s_RsuA/RluB/E/F_cat"/>
</dbReference>
<dbReference type="InterPro" id="IPR020094">
    <property type="entry name" value="TruA/RsuA/RluB/E/F_N"/>
</dbReference>
<name>A0A1T1HCI9_OCELI</name>
<dbReference type="GO" id="GO:0000455">
    <property type="term" value="P:enzyme-directed rRNA pseudouridine synthesis"/>
    <property type="evidence" value="ECO:0007669"/>
    <property type="project" value="UniProtKB-ARBA"/>
</dbReference>
<keyword evidence="10" id="KW-1185">Reference proteome</keyword>
<dbReference type="PANTHER" id="PTHR47683">
    <property type="entry name" value="PSEUDOURIDINE SYNTHASE FAMILY PROTEIN-RELATED"/>
    <property type="match status" value="1"/>
</dbReference>
<dbReference type="EC" id="5.4.99.-" evidence="7"/>
<dbReference type="Proteomes" id="UP000190064">
    <property type="component" value="Unassembled WGS sequence"/>
</dbReference>
<keyword evidence="2 6" id="KW-0694">RNA-binding</keyword>
<dbReference type="PROSITE" id="PS01149">
    <property type="entry name" value="PSI_RSU"/>
    <property type="match status" value="1"/>
</dbReference>
<keyword evidence="3 7" id="KW-0413">Isomerase</keyword>